<dbReference type="InterPro" id="IPR005119">
    <property type="entry name" value="LysR_subst-bd"/>
</dbReference>
<sequence>MSIARLRAFHAVALEGTIQGGANRLHISQPAVSQHLRQIEEMTDKPIFRRSGHRLELSPDGQVLFDAVDRMLRAEHDAQRALRGPDGGMGGTLVVGSDGPFNVLDLVSELRRRNPGILVEVKLGNAAKIWADLLDLRIDVAVIADSPEDARTYREELARLSLVALVPSAHPLASARALALEDLAGEPLIFRETGSSTQRLLGEALAGRGLDIAPTMVLGSRESVCAAVVRGLGIGFAFDCELNEDPRALGIPIAGFEEISTDHVVSMKAQQGNRLVRAVFACIGDVAQQRRR</sequence>
<reference evidence="6 7" key="1">
    <citation type="submission" date="2023-04" db="EMBL/GenBank/DDBJ databases">
        <title>Marinoamorphus aggregata gen. nov., sp. Nov., isolate from tissue of brittle star Ophioplocus japonicus.</title>
        <authorList>
            <person name="Kawano K."/>
            <person name="Sawayama S."/>
            <person name="Nakagawa S."/>
        </authorList>
    </citation>
    <scope>NUCLEOTIDE SEQUENCE [LARGE SCALE GENOMIC DNA]</scope>
    <source>
        <strain evidence="6 7">NKW23</strain>
    </source>
</reference>
<keyword evidence="2" id="KW-0805">Transcription regulation</keyword>
<dbReference type="Gene3D" id="3.40.190.10">
    <property type="entry name" value="Periplasmic binding protein-like II"/>
    <property type="match status" value="2"/>
</dbReference>
<evidence type="ECO:0000256" key="1">
    <source>
        <dbReference type="ARBA" id="ARBA00009437"/>
    </source>
</evidence>
<evidence type="ECO:0000256" key="3">
    <source>
        <dbReference type="ARBA" id="ARBA00023125"/>
    </source>
</evidence>
<evidence type="ECO:0000256" key="4">
    <source>
        <dbReference type="ARBA" id="ARBA00023163"/>
    </source>
</evidence>
<proteinExistence type="inferred from homology"/>
<evidence type="ECO:0000313" key="6">
    <source>
        <dbReference type="EMBL" id="GMG84485.1"/>
    </source>
</evidence>
<dbReference type="Gene3D" id="1.10.10.10">
    <property type="entry name" value="Winged helix-like DNA-binding domain superfamily/Winged helix DNA-binding domain"/>
    <property type="match status" value="1"/>
</dbReference>
<organism evidence="6 7">
    <name type="scientific">Paralimibaculum aggregatum</name>
    <dbReference type="NCBI Taxonomy" id="3036245"/>
    <lineage>
        <taxon>Bacteria</taxon>
        <taxon>Pseudomonadati</taxon>
        <taxon>Pseudomonadota</taxon>
        <taxon>Alphaproteobacteria</taxon>
        <taxon>Rhodobacterales</taxon>
        <taxon>Paracoccaceae</taxon>
        <taxon>Paralimibaculum</taxon>
    </lineage>
</organism>
<dbReference type="Proteomes" id="UP001239909">
    <property type="component" value="Unassembled WGS sequence"/>
</dbReference>
<dbReference type="PROSITE" id="PS50931">
    <property type="entry name" value="HTH_LYSR"/>
    <property type="match status" value="1"/>
</dbReference>
<feature type="domain" description="HTH lysR-type" evidence="5">
    <location>
        <begin position="1"/>
        <end position="58"/>
    </location>
</feature>
<dbReference type="InterPro" id="IPR036390">
    <property type="entry name" value="WH_DNA-bd_sf"/>
</dbReference>
<accession>A0ABQ6LPX0</accession>
<dbReference type="RefSeq" id="WP_285673533.1">
    <property type="nucleotide sequence ID" value="NZ_BSYI01000037.1"/>
</dbReference>
<name>A0ABQ6LPX0_9RHOB</name>
<gene>
    <name evidence="6" type="ORF">LNKW23_37010</name>
</gene>
<dbReference type="InterPro" id="IPR036388">
    <property type="entry name" value="WH-like_DNA-bd_sf"/>
</dbReference>
<dbReference type="EMBL" id="BSYI01000037">
    <property type="protein sequence ID" value="GMG84485.1"/>
    <property type="molecule type" value="Genomic_DNA"/>
</dbReference>
<dbReference type="Pfam" id="PF00126">
    <property type="entry name" value="HTH_1"/>
    <property type="match status" value="1"/>
</dbReference>
<dbReference type="CDD" id="cd05466">
    <property type="entry name" value="PBP2_LTTR_substrate"/>
    <property type="match status" value="1"/>
</dbReference>
<dbReference type="PANTHER" id="PTHR30346:SF17">
    <property type="entry name" value="LYSR FAMILY TRANSCRIPTIONAL REGULATOR"/>
    <property type="match status" value="1"/>
</dbReference>
<evidence type="ECO:0000256" key="2">
    <source>
        <dbReference type="ARBA" id="ARBA00023015"/>
    </source>
</evidence>
<keyword evidence="3" id="KW-0238">DNA-binding</keyword>
<dbReference type="SUPFAM" id="SSF53850">
    <property type="entry name" value="Periplasmic binding protein-like II"/>
    <property type="match status" value="1"/>
</dbReference>
<keyword evidence="4" id="KW-0804">Transcription</keyword>
<protein>
    <submittedName>
        <fullName evidence="6">LysR substrate-binding domain-containing protein</fullName>
    </submittedName>
</protein>
<comment type="similarity">
    <text evidence="1">Belongs to the LysR transcriptional regulatory family.</text>
</comment>
<evidence type="ECO:0000313" key="7">
    <source>
        <dbReference type="Proteomes" id="UP001239909"/>
    </source>
</evidence>
<dbReference type="InterPro" id="IPR000847">
    <property type="entry name" value="LysR_HTH_N"/>
</dbReference>
<dbReference type="PANTHER" id="PTHR30346">
    <property type="entry name" value="TRANSCRIPTIONAL DUAL REGULATOR HCAR-RELATED"/>
    <property type="match status" value="1"/>
</dbReference>
<evidence type="ECO:0000259" key="5">
    <source>
        <dbReference type="PROSITE" id="PS50931"/>
    </source>
</evidence>
<keyword evidence="7" id="KW-1185">Reference proteome</keyword>
<dbReference type="Pfam" id="PF03466">
    <property type="entry name" value="LysR_substrate"/>
    <property type="match status" value="1"/>
</dbReference>
<comment type="caution">
    <text evidence="6">The sequence shown here is derived from an EMBL/GenBank/DDBJ whole genome shotgun (WGS) entry which is preliminary data.</text>
</comment>
<dbReference type="SUPFAM" id="SSF46785">
    <property type="entry name" value="Winged helix' DNA-binding domain"/>
    <property type="match status" value="1"/>
</dbReference>